<proteinExistence type="predicted"/>
<accession>A0ABN3SCT4</accession>
<comment type="caution">
    <text evidence="2">The sequence shown here is derived from an EMBL/GenBank/DDBJ whole genome shotgun (WGS) entry which is preliminary data.</text>
</comment>
<protein>
    <submittedName>
        <fullName evidence="2">Uncharacterized protein</fullName>
    </submittedName>
</protein>
<name>A0ABN3SCT4_9ACTN</name>
<feature type="region of interest" description="Disordered" evidence="1">
    <location>
        <begin position="32"/>
        <end position="89"/>
    </location>
</feature>
<gene>
    <name evidence="2" type="ORF">GCM10010412_052540</name>
</gene>
<organism evidence="2 3">
    <name type="scientific">Nonomuraea recticatena</name>
    <dbReference type="NCBI Taxonomy" id="46178"/>
    <lineage>
        <taxon>Bacteria</taxon>
        <taxon>Bacillati</taxon>
        <taxon>Actinomycetota</taxon>
        <taxon>Actinomycetes</taxon>
        <taxon>Streptosporangiales</taxon>
        <taxon>Streptosporangiaceae</taxon>
        <taxon>Nonomuraea</taxon>
    </lineage>
</organism>
<dbReference type="EMBL" id="BAAATE010000014">
    <property type="protein sequence ID" value="GAA2672488.1"/>
    <property type="molecule type" value="Genomic_DNA"/>
</dbReference>
<evidence type="ECO:0000313" key="3">
    <source>
        <dbReference type="Proteomes" id="UP001501666"/>
    </source>
</evidence>
<keyword evidence="3" id="KW-1185">Reference proteome</keyword>
<evidence type="ECO:0000256" key="1">
    <source>
        <dbReference type="SAM" id="MobiDB-lite"/>
    </source>
</evidence>
<reference evidence="2 3" key="1">
    <citation type="journal article" date="2019" name="Int. J. Syst. Evol. Microbiol.">
        <title>The Global Catalogue of Microorganisms (GCM) 10K type strain sequencing project: providing services to taxonomists for standard genome sequencing and annotation.</title>
        <authorList>
            <consortium name="The Broad Institute Genomics Platform"/>
            <consortium name="The Broad Institute Genome Sequencing Center for Infectious Disease"/>
            <person name="Wu L."/>
            <person name="Ma J."/>
        </authorList>
    </citation>
    <scope>NUCLEOTIDE SEQUENCE [LARGE SCALE GENOMIC DNA]</scope>
    <source>
        <strain evidence="2 3">JCM 6835</strain>
    </source>
</reference>
<dbReference type="Proteomes" id="UP001501666">
    <property type="component" value="Unassembled WGS sequence"/>
</dbReference>
<sequence length="89" mass="9376">MLRQDADLVFSVAAHRGDAPNLPDRHPRAYTYARSRPRGGAGSPADLAAFPRLPSARGSRAVGATESTRWGATPLPAPARSGAWWPGAT</sequence>
<evidence type="ECO:0000313" key="2">
    <source>
        <dbReference type="EMBL" id="GAA2672488.1"/>
    </source>
</evidence>